<feature type="transmembrane region" description="Helical" evidence="6">
    <location>
        <begin position="222"/>
        <end position="243"/>
    </location>
</feature>
<comment type="caution">
    <text evidence="7">The sequence shown here is derived from an EMBL/GenBank/DDBJ whole genome shotgun (WGS) entry which is preliminary data.</text>
</comment>
<feature type="transmembrane region" description="Helical" evidence="6">
    <location>
        <begin position="7"/>
        <end position="30"/>
    </location>
</feature>
<dbReference type="AlphaFoldDB" id="A0A839SQJ1"/>
<feature type="transmembrane region" description="Helical" evidence="6">
    <location>
        <begin position="138"/>
        <end position="158"/>
    </location>
</feature>
<dbReference type="Proteomes" id="UP000581135">
    <property type="component" value="Unassembled WGS sequence"/>
</dbReference>
<name>A0A839SQJ1_9PROT</name>
<feature type="transmembrane region" description="Helical" evidence="6">
    <location>
        <begin position="255"/>
        <end position="273"/>
    </location>
</feature>
<organism evidence="7 8">
    <name type="scientific">Limibacillus halophilus</name>
    <dbReference type="NCBI Taxonomy" id="1579333"/>
    <lineage>
        <taxon>Bacteria</taxon>
        <taxon>Pseudomonadati</taxon>
        <taxon>Pseudomonadota</taxon>
        <taxon>Alphaproteobacteria</taxon>
        <taxon>Rhodospirillales</taxon>
        <taxon>Rhodovibrionaceae</taxon>
        <taxon>Limibacillus</taxon>
    </lineage>
</organism>
<dbReference type="PANTHER" id="PTHR32196:SF72">
    <property type="entry name" value="RIBOSE IMPORT PERMEASE PROTEIN RBSC"/>
    <property type="match status" value="1"/>
</dbReference>
<evidence type="ECO:0000313" key="7">
    <source>
        <dbReference type="EMBL" id="MBB3064508.1"/>
    </source>
</evidence>
<evidence type="ECO:0000256" key="5">
    <source>
        <dbReference type="ARBA" id="ARBA00023136"/>
    </source>
</evidence>
<keyword evidence="5 6" id="KW-0472">Membrane</keyword>
<reference evidence="7 8" key="1">
    <citation type="submission" date="2020-08" db="EMBL/GenBank/DDBJ databases">
        <title>Genomic Encyclopedia of Type Strains, Phase III (KMG-III): the genomes of soil and plant-associated and newly described type strains.</title>
        <authorList>
            <person name="Whitman W."/>
        </authorList>
    </citation>
    <scope>NUCLEOTIDE SEQUENCE [LARGE SCALE GENOMIC DNA]</scope>
    <source>
        <strain evidence="7 8">CECT 8803</strain>
    </source>
</reference>
<feature type="transmembrane region" description="Helical" evidence="6">
    <location>
        <begin position="280"/>
        <end position="297"/>
    </location>
</feature>
<evidence type="ECO:0000256" key="1">
    <source>
        <dbReference type="ARBA" id="ARBA00004651"/>
    </source>
</evidence>
<feature type="transmembrane region" description="Helical" evidence="6">
    <location>
        <begin position="303"/>
        <end position="321"/>
    </location>
</feature>
<feature type="transmembrane region" description="Helical" evidence="6">
    <location>
        <begin position="74"/>
        <end position="93"/>
    </location>
</feature>
<keyword evidence="8" id="KW-1185">Reference proteome</keyword>
<comment type="subcellular location">
    <subcellularLocation>
        <location evidence="1">Cell membrane</location>
        <topology evidence="1">Multi-pass membrane protein</topology>
    </subcellularLocation>
</comment>
<dbReference type="InterPro" id="IPR001851">
    <property type="entry name" value="ABC_transp_permease"/>
</dbReference>
<dbReference type="GO" id="GO:0022857">
    <property type="term" value="F:transmembrane transporter activity"/>
    <property type="evidence" value="ECO:0007669"/>
    <property type="project" value="InterPro"/>
</dbReference>
<keyword evidence="2" id="KW-1003">Cell membrane</keyword>
<dbReference type="RefSeq" id="WP_183415329.1">
    <property type="nucleotide sequence ID" value="NZ_JACHXA010000002.1"/>
</dbReference>
<feature type="transmembrane region" description="Helical" evidence="6">
    <location>
        <begin position="99"/>
        <end position="126"/>
    </location>
</feature>
<sequence>MHSRANVSSIFEVIGVIPFIVLFFIVFFGVMEPRFVSGDNLFNLSRQSSYLILVCLAQLIVLLTGGIDLSVGSAVSLASVVCATAIKAMTAAYPEAEGLAVSVGLVVGVGTGGLVGLVNGVGVAYFKVTPFVMTLGSLSMALGLALFVSGGYSIAGLPTAFGDLFSYADLFGVPVAILYTIVIMLLVWVLLSWTRAGRYLYSIGSNLQAARLSGIPTRRYTLLAYVVSGLIVGFAAVLMTARTESGEANLGGADLVLKAIAGCIIGGVALTGGKGLVRNVVLGAFFITLLSNGMNLLRVNSYLQTFIMGAVLVLAIAIDQIREHYTGRKSA</sequence>
<evidence type="ECO:0000256" key="4">
    <source>
        <dbReference type="ARBA" id="ARBA00022989"/>
    </source>
</evidence>
<dbReference type="GO" id="GO:0005886">
    <property type="term" value="C:plasma membrane"/>
    <property type="evidence" value="ECO:0007669"/>
    <property type="project" value="UniProtKB-SubCell"/>
</dbReference>
<dbReference type="EMBL" id="JACHXA010000002">
    <property type="protein sequence ID" value="MBB3064508.1"/>
    <property type="molecule type" value="Genomic_DNA"/>
</dbReference>
<keyword evidence="3 6" id="KW-0812">Transmembrane</keyword>
<keyword evidence="4 6" id="KW-1133">Transmembrane helix</keyword>
<feature type="transmembrane region" description="Helical" evidence="6">
    <location>
        <begin position="170"/>
        <end position="191"/>
    </location>
</feature>
<evidence type="ECO:0000313" key="8">
    <source>
        <dbReference type="Proteomes" id="UP000581135"/>
    </source>
</evidence>
<dbReference type="Pfam" id="PF02653">
    <property type="entry name" value="BPD_transp_2"/>
    <property type="match status" value="1"/>
</dbReference>
<protein>
    <submittedName>
        <fullName evidence="7">Ribose transport system permease protein</fullName>
    </submittedName>
</protein>
<evidence type="ECO:0000256" key="6">
    <source>
        <dbReference type="SAM" id="Phobius"/>
    </source>
</evidence>
<evidence type="ECO:0000256" key="3">
    <source>
        <dbReference type="ARBA" id="ARBA00022692"/>
    </source>
</evidence>
<proteinExistence type="predicted"/>
<dbReference type="PANTHER" id="PTHR32196">
    <property type="entry name" value="ABC TRANSPORTER PERMEASE PROTEIN YPHD-RELATED-RELATED"/>
    <property type="match status" value="1"/>
</dbReference>
<evidence type="ECO:0000256" key="2">
    <source>
        <dbReference type="ARBA" id="ARBA00022475"/>
    </source>
</evidence>
<accession>A0A839SQJ1</accession>
<dbReference type="CDD" id="cd06579">
    <property type="entry name" value="TM_PBP1_transp_AraH_like"/>
    <property type="match status" value="1"/>
</dbReference>
<feature type="transmembrane region" description="Helical" evidence="6">
    <location>
        <begin position="50"/>
        <end position="67"/>
    </location>
</feature>
<gene>
    <name evidence="7" type="ORF">FHR98_000780</name>
</gene>